<dbReference type="InterPro" id="IPR050857">
    <property type="entry name" value="D-2-hydroxyacid_DH"/>
</dbReference>
<dbReference type="InterPro" id="IPR002912">
    <property type="entry name" value="ACT_dom"/>
</dbReference>
<comment type="pathway">
    <text evidence="2">Amino-acid biosynthesis; L-serine biosynthesis; L-serine from 3-phospho-D-glycerate: step 1/3.</text>
</comment>
<dbReference type="SUPFAM" id="SSF55021">
    <property type="entry name" value="ACT-like"/>
    <property type="match status" value="1"/>
</dbReference>
<keyword evidence="8 14" id="KW-0560">Oxidoreductase</keyword>
<evidence type="ECO:0000256" key="5">
    <source>
        <dbReference type="ARBA" id="ARBA00013143"/>
    </source>
</evidence>
<dbReference type="PROSITE" id="PS00670">
    <property type="entry name" value="D_2_HYDROXYACID_DH_2"/>
    <property type="match status" value="1"/>
</dbReference>
<dbReference type="InterPro" id="IPR029753">
    <property type="entry name" value="D-isomer_DH_CS"/>
</dbReference>
<evidence type="ECO:0000256" key="14">
    <source>
        <dbReference type="RuleBase" id="RU003719"/>
    </source>
</evidence>
<evidence type="ECO:0000313" key="17">
    <source>
        <dbReference type="Proteomes" id="UP000292627"/>
    </source>
</evidence>
<dbReference type="InterPro" id="IPR036291">
    <property type="entry name" value="NAD(P)-bd_dom_sf"/>
</dbReference>
<reference evidence="16 17" key="1">
    <citation type="submission" date="2019-02" db="EMBL/GenBank/DDBJ databases">
        <title>WGS of Pseudoxanthomonas species novum from clinical isolates.</title>
        <authorList>
            <person name="Bernier A.-M."/>
            <person name="Bernard K."/>
            <person name="Vachon A."/>
        </authorList>
    </citation>
    <scope>NUCLEOTIDE SEQUENCE [LARGE SCALE GENOMIC DNA]</scope>
    <source>
        <strain evidence="16 17">NML171200</strain>
    </source>
</reference>
<dbReference type="PROSITE" id="PS00065">
    <property type="entry name" value="D_2_HYDROXYACID_DH_1"/>
    <property type="match status" value="1"/>
</dbReference>
<dbReference type="EC" id="1.1.1.95" evidence="5"/>
<dbReference type="RefSeq" id="WP_130552501.1">
    <property type="nucleotide sequence ID" value="NZ_SHMC01000007.1"/>
</dbReference>
<dbReference type="PANTHER" id="PTHR42789:SF1">
    <property type="entry name" value="D-ISOMER SPECIFIC 2-HYDROXYACID DEHYDROGENASE FAMILY PROTEIN (AFU_ORTHOLOGUE AFUA_6G10090)"/>
    <property type="match status" value="1"/>
</dbReference>
<dbReference type="SUPFAM" id="SSF52283">
    <property type="entry name" value="Formate/glycerate dehydrogenase catalytic domain-like"/>
    <property type="match status" value="1"/>
</dbReference>
<dbReference type="GO" id="GO:0006564">
    <property type="term" value="P:L-serine biosynthetic process"/>
    <property type="evidence" value="ECO:0007669"/>
    <property type="project" value="UniProtKB-KW"/>
</dbReference>
<dbReference type="Gene3D" id="3.40.50.720">
    <property type="entry name" value="NAD(P)-binding Rossmann-like Domain"/>
    <property type="match status" value="2"/>
</dbReference>
<protein>
    <recommendedName>
        <fullName evidence="6">D-3-phosphoglycerate dehydrogenase</fullName>
        <ecNumber evidence="4">1.1.1.399</ecNumber>
        <ecNumber evidence="5">1.1.1.95</ecNumber>
    </recommendedName>
    <alternativeName>
        <fullName evidence="11">2-oxoglutarate reductase</fullName>
    </alternativeName>
</protein>
<evidence type="ECO:0000313" key="16">
    <source>
        <dbReference type="EMBL" id="TAA21897.1"/>
    </source>
</evidence>
<name>A0A4V2HCN6_9GAMM</name>
<organism evidence="16 17">
    <name type="scientific">Pseudoxanthomonas winnipegensis</name>
    <dbReference type="NCBI Taxonomy" id="2480810"/>
    <lineage>
        <taxon>Bacteria</taxon>
        <taxon>Pseudomonadati</taxon>
        <taxon>Pseudomonadota</taxon>
        <taxon>Gammaproteobacteria</taxon>
        <taxon>Lysobacterales</taxon>
        <taxon>Lysobacteraceae</taxon>
        <taxon>Pseudoxanthomonas</taxon>
    </lineage>
</organism>
<dbReference type="EMBL" id="SHMC01000007">
    <property type="protein sequence ID" value="TAA21897.1"/>
    <property type="molecule type" value="Genomic_DNA"/>
</dbReference>
<dbReference type="GO" id="GO:0004617">
    <property type="term" value="F:phosphoglycerate dehydrogenase activity"/>
    <property type="evidence" value="ECO:0007669"/>
    <property type="project" value="UniProtKB-EC"/>
</dbReference>
<comment type="similarity">
    <text evidence="3 14">Belongs to the D-isomer specific 2-hydroxyacid dehydrogenase family.</text>
</comment>
<dbReference type="InterPro" id="IPR054480">
    <property type="entry name" value="AHAS_small-like_ACT"/>
</dbReference>
<dbReference type="EC" id="1.1.1.399" evidence="4"/>
<dbReference type="Proteomes" id="UP000292627">
    <property type="component" value="Unassembled WGS sequence"/>
</dbReference>
<keyword evidence="7" id="KW-0028">Amino-acid biosynthesis</keyword>
<gene>
    <name evidence="16" type="ORF">EA660_16205</name>
</gene>
<dbReference type="PANTHER" id="PTHR42789">
    <property type="entry name" value="D-ISOMER SPECIFIC 2-HYDROXYACID DEHYDROGENASE FAMILY PROTEIN (AFU_ORTHOLOGUE AFUA_6G10090)"/>
    <property type="match status" value="1"/>
</dbReference>
<dbReference type="InterPro" id="IPR029752">
    <property type="entry name" value="D-isomer_DH_CS1"/>
</dbReference>
<evidence type="ECO:0000256" key="11">
    <source>
        <dbReference type="ARBA" id="ARBA00030455"/>
    </source>
</evidence>
<dbReference type="OrthoDB" id="9805416at2"/>
<comment type="catalytic activity">
    <reaction evidence="12">
        <text>(R)-2-hydroxyglutarate + NAD(+) = 2-oxoglutarate + NADH + H(+)</text>
        <dbReference type="Rhea" id="RHEA:49612"/>
        <dbReference type="ChEBI" id="CHEBI:15378"/>
        <dbReference type="ChEBI" id="CHEBI:15801"/>
        <dbReference type="ChEBI" id="CHEBI:16810"/>
        <dbReference type="ChEBI" id="CHEBI:57540"/>
        <dbReference type="ChEBI" id="CHEBI:57945"/>
        <dbReference type="EC" id="1.1.1.399"/>
    </reaction>
</comment>
<evidence type="ECO:0000256" key="9">
    <source>
        <dbReference type="ARBA" id="ARBA00023027"/>
    </source>
</evidence>
<comment type="catalytic activity">
    <reaction evidence="13">
        <text>(2R)-3-phosphoglycerate + NAD(+) = 3-phosphooxypyruvate + NADH + H(+)</text>
        <dbReference type="Rhea" id="RHEA:12641"/>
        <dbReference type="ChEBI" id="CHEBI:15378"/>
        <dbReference type="ChEBI" id="CHEBI:18110"/>
        <dbReference type="ChEBI" id="CHEBI:57540"/>
        <dbReference type="ChEBI" id="CHEBI:57945"/>
        <dbReference type="ChEBI" id="CHEBI:58272"/>
        <dbReference type="EC" id="1.1.1.95"/>
    </reaction>
</comment>
<comment type="function">
    <text evidence="1">Catalyzes the reversible oxidation of 3-phospho-D-glycerate to 3-phosphonooxypyruvate, the first step of the phosphorylated L-serine biosynthesis pathway. Also catalyzes the reversible oxidation of 2-hydroxyglutarate to 2-oxoglutarate.</text>
</comment>
<accession>A0A4V2HCN6</accession>
<dbReference type="Pfam" id="PF22629">
    <property type="entry name" value="ACT_AHAS_ss"/>
    <property type="match status" value="1"/>
</dbReference>
<keyword evidence="10" id="KW-0718">Serine biosynthesis</keyword>
<proteinExistence type="inferred from homology"/>
<evidence type="ECO:0000256" key="6">
    <source>
        <dbReference type="ARBA" id="ARBA00021582"/>
    </source>
</evidence>
<feature type="domain" description="ACT" evidence="15">
    <location>
        <begin position="341"/>
        <end position="412"/>
    </location>
</feature>
<dbReference type="UniPathway" id="UPA00135">
    <property type="reaction ID" value="UER00196"/>
</dbReference>
<keyword evidence="9" id="KW-0520">NAD</keyword>
<sequence length="412" mass="43742">MSKKTSFPKEDIRVLLLEGVSQTAVETFQAAGYSQIELHSKSLPEDELKARIAEAHIIGIRSRTQLTAEVLAHARRLIAVGCFCIGTNQVDVEAAELAGIPVFNAPYSNTRSVAELVIAQAIMLMRGIPQKSAECHRGGWSKSAAGSHEVRGKTLGIIGYGHIGTQVGVLAEAMGMKVIFHDIETKLSLGNAAPALSLEDLLERADVVTLHVPETPATKDMFGPAQIAAMKRGAHLINASRGTVVDIDALAEALRAGQVGGAAVDVFPVEPKGNGDAFVSPLAGLDQVILTPHVGGSTLEAQDNIGVEVAAKLVRYSDNGSTLSAVNFPEVTLPGHEGSRRILHIHRNVPGVLSQINDVFRNQGVNIDGQFLRTDPQVGYVVIDVTASEEQAAVLKDAMAAIEGTLRVRVLY</sequence>
<evidence type="ECO:0000256" key="13">
    <source>
        <dbReference type="ARBA" id="ARBA00048731"/>
    </source>
</evidence>
<dbReference type="InterPro" id="IPR006140">
    <property type="entry name" value="D-isomer_DH_NAD-bd"/>
</dbReference>
<dbReference type="NCBIfam" id="NF008759">
    <property type="entry name" value="PRK11790.1"/>
    <property type="match status" value="1"/>
</dbReference>
<dbReference type="GO" id="GO:0051287">
    <property type="term" value="F:NAD binding"/>
    <property type="evidence" value="ECO:0007669"/>
    <property type="project" value="InterPro"/>
</dbReference>
<comment type="caution">
    <text evidence="16">The sequence shown here is derived from an EMBL/GenBank/DDBJ whole genome shotgun (WGS) entry which is preliminary data.</text>
</comment>
<evidence type="ECO:0000256" key="12">
    <source>
        <dbReference type="ARBA" id="ARBA00048126"/>
    </source>
</evidence>
<dbReference type="InterPro" id="IPR045865">
    <property type="entry name" value="ACT-like_dom_sf"/>
</dbReference>
<evidence type="ECO:0000256" key="7">
    <source>
        <dbReference type="ARBA" id="ARBA00022605"/>
    </source>
</evidence>
<dbReference type="CDD" id="cd12176">
    <property type="entry name" value="PGDH_3"/>
    <property type="match status" value="1"/>
</dbReference>
<evidence type="ECO:0000256" key="8">
    <source>
        <dbReference type="ARBA" id="ARBA00023002"/>
    </source>
</evidence>
<evidence type="ECO:0000256" key="3">
    <source>
        <dbReference type="ARBA" id="ARBA00005854"/>
    </source>
</evidence>
<dbReference type="SUPFAM" id="SSF51735">
    <property type="entry name" value="NAD(P)-binding Rossmann-fold domains"/>
    <property type="match status" value="1"/>
</dbReference>
<evidence type="ECO:0000256" key="2">
    <source>
        <dbReference type="ARBA" id="ARBA00005216"/>
    </source>
</evidence>
<dbReference type="Pfam" id="PF02826">
    <property type="entry name" value="2-Hacid_dh_C"/>
    <property type="match status" value="1"/>
</dbReference>
<evidence type="ECO:0000259" key="15">
    <source>
        <dbReference type="PROSITE" id="PS51671"/>
    </source>
</evidence>
<dbReference type="Gene3D" id="3.30.70.260">
    <property type="match status" value="1"/>
</dbReference>
<evidence type="ECO:0000256" key="4">
    <source>
        <dbReference type="ARBA" id="ARBA00013001"/>
    </source>
</evidence>
<dbReference type="InterPro" id="IPR006139">
    <property type="entry name" value="D-isomer_2_OHA_DH_cat_dom"/>
</dbReference>
<dbReference type="PROSITE" id="PS51671">
    <property type="entry name" value="ACT"/>
    <property type="match status" value="1"/>
</dbReference>
<dbReference type="CDD" id="cd04901">
    <property type="entry name" value="ACT_3PGDH"/>
    <property type="match status" value="1"/>
</dbReference>
<evidence type="ECO:0000256" key="10">
    <source>
        <dbReference type="ARBA" id="ARBA00023299"/>
    </source>
</evidence>
<dbReference type="Pfam" id="PF00389">
    <property type="entry name" value="2-Hacid_dh"/>
    <property type="match status" value="1"/>
</dbReference>
<dbReference type="AlphaFoldDB" id="A0A4V2HCN6"/>
<dbReference type="GO" id="GO:0047545">
    <property type="term" value="F:(S)-2-hydroxyglutarate dehydrogenase activity"/>
    <property type="evidence" value="ECO:0007669"/>
    <property type="project" value="UniProtKB-ARBA"/>
</dbReference>
<evidence type="ECO:0000256" key="1">
    <source>
        <dbReference type="ARBA" id="ARBA00003800"/>
    </source>
</evidence>
<dbReference type="FunFam" id="3.40.50.720:FF:000041">
    <property type="entry name" value="D-3-phosphoglycerate dehydrogenase"/>
    <property type="match status" value="1"/>
</dbReference>